<organism evidence="2 4">
    <name type="scientific">Dracunculus medinensis</name>
    <name type="common">Guinea worm</name>
    <dbReference type="NCBI Taxonomy" id="318479"/>
    <lineage>
        <taxon>Eukaryota</taxon>
        <taxon>Metazoa</taxon>
        <taxon>Ecdysozoa</taxon>
        <taxon>Nematoda</taxon>
        <taxon>Chromadorea</taxon>
        <taxon>Rhabditida</taxon>
        <taxon>Spirurina</taxon>
        <taxon>Dracunculoidea</taxon>
        <taxon>Dracunculidae</taxon>
        <taxon>Dracunculus</taxon>
    </lineage>
</organism>
<keyword evidence="3" id="KW-1185">Reference proteome</keyword>
<evidence type="ECO:0000313" key="3">
    <source>
        <dbReference type="Proteomes" id="UP000274756"/>
    </source>
</evidence>
<accession>A0A0N4UAI9</accession>
<gene>
    <name evidence="1" type="ORF">DME_LOCUS8054</name>
</gene>
<name>A0A0N4UAI9_DRAME</name>
<dbReference type="Proteomes" id="UP000274756">
    <property type="component" value="Unassembled WGS sequence"/>
</dbReference>
<reference evidence="1 3" key="2">
    <citation type="submission" date="2018-11" db="EMBL/GenBank/DDBJ databases">
        <authorList>
            <consortium name="Pathogen Informatics"/>
        </authorList>
    </citation>
    <scope>NUCLEOTIDE SEQUENCE [LARGE SCALE GENOMIC DNA]</scope>
</reference>
<evidence type="ECO:0000313" key="1">
    <source>
        <dbReference type="EMBL" id="VDN58081.1"/>
    </source>
</evidence>
<dbReference type="EMBL" id="UYYG01001165">
    <property type="protein sequence ID" value="VDN58081.1"/>
    <property type="molecule type" value="Genomic_DNA"/>
</dbReference>
<reference evidence="4" key="1">
    <citation type="submission" date="2017-02" db="UniProtKB">
        <authorList>
            <consortium name="WormBaseParasite"/>
        </authorList>
    </citation>
    <scope>IDENTIFICATION</scope>
</reference>
<dbReference type="AlphaFoldDB" id="A0A0N4UAI9"/>
<evidence type="ECO:0000313" key="2">
    <source>
        <dbReference type="Proteomes" id="UP000038040"/>
    </source>
</evidence>
<sequence length="168" mass="20041">MISSDSDEELEVARKISTQPDRIEVFNSIAYPTWFCGWYQPRQLRYHINSCDYKVYDTGVSKTNCQSDFFNSLKKILCIRPIFLYDYIGDELLASTFSKYVFNFANLSYLRRFSAFRELEAQTLNDEYQRECEGNDDGNSLEGSRKLRRKQFRRAKNWWMKFSSRNTT</sequence>
<dbReference type="WBParaSite" id="DME_0000417101-mRNA-1">
    <property type="protein sequence ID" value="DME_0000417101-mRNA-1"/>
    <property type="gene ID" value="DME_0000417101"/>
</dbReference>
<dbReference type="Proteomes" id="UP000038040">
    <property type="component" value="Unplaced"/>
</dbReference>
<evidence type="ECO:0000313" key="4">
    <source>
        <dbReference type="WBParaSite" id="DME_0000417101-mRNA-1"/>
    </source>
</evidence>
<proteinExistence type="predicted"/>
<protein>
    <submittedName>
        <fullName evidence="1 4">Uncharacterized protein</fullName>
    </submittedName>
</protein>